<dbReference type="EMBL" id="CADEBD010000013">
    <property type="protein sequence ID" value="CAB3219794.1"/>
    <property type="molecule type" value="Genomic_DNA"/>
</dbReference>
<keyword evidence="8" id="KW-0375">Hydrogen ion transport</keyword>
<gene>
    <name evidence="9" type="ORF">APLA_LOCUS9</name>
</gene>
<reference evidence="9 10" key="1">
    <citation type="submission" date="2020-04" db="EMBL/GenBank/DDBJ databases">
        <authorList>
            <person name="Wallbank WR R."/>
            <person name="Pardo Diaz C."/>
            <person name="Kozak K."/>
            <person name="Martin S."/>
            <person name="Jiggins C."/>
            <person name="Moest M."/>
            <person name="Warren A I."/>
            <person name="Byers J.R.P. K."/>
            <person name="Montejo-Kovacevich G."/>
            <person name="Yen C E."/>
        </authorList>
    </citation>
    <scope>NUCLEOTIDE SEQUENCE [LARGE SCALE GENOMIC DNA]</scope>
</reference>
<keyword evidence="5 8" id="KW-1133">Transmembrane helix</keyword>
<dbReference type="GO" id="GO:0046961">
    <property type="term" value="F:proton-transporting ATPase activity, rotational mechanism"/>
    <property type="evidence" value="ECO:0007669"/>
    <property type="project" value="InterPro"/>
</dbReference>
<dbReference type="OrthoDB" id="10069167at2759"/>
<dbReference type="GO" id="GO:0005886">
    <property type="term" value="C:plasma membrane"/>
    <property type="evidence" value="ECO:0007669"/>
    <property type="project" value="TreeGrafter"/>
</dbReference>
<protein>
    <recommendedName>
        <fullName evidence="8">V-type proton ATPase subunit a</fullName>
    </recommendedName>
</protein>
<feature type="transmembrane region" description="Helical" evidence="8">
    <location>
        <begin position="12"/>
        <end position="35"/>
    </location>
</feature>
<evidence type="ECO:0000313" key="9">
    <source>
        <dbReference type="EMBL" id="CAB3219794.1"/>
    </source>
</evidence>
<organism evidence="9 10">
    <name type="scientific">Arctia plantaginis</name>
    <name type="common">Wood tiger moth</name>
    <name type="synonym">Phalaena plantaginis</name>
    <dbReference type="NCBI Taxonomy" id="874455"/>
    <lineage>
        <taxon>Eukaryota</taxon>
        <taxon>Metazoa</taxon>
        <taxon>Ecdysozoa</taxon>
        <taxon>Arthropoda</taxon>
        <taxon>Hexapoda</taxon>
        <taxon>Insecta</taxon>
        <taxon>Pterygota</taxon>
        <taxon>Neoptera</taxon>
        <taxon>Endopterygota</taxon>
        <taxon>Lepidoptera</taxon>
        <taxon>Glossata</taxon>
        <taxon>Ditrysia</taxon>
        <taxon>Noctuoidea</taxon>
        <taxon>Erebidae</taxon>
        <taxon>Arctiinae</taxon>
        <taxon>Arctia</taxon>
    </lineage>
</organism>
<dbReference type="PANTHER" id="PTHR11629">
    <property type="entry name" value="VACUOLAR PROTON ATPASES"/>
    <property type="match status" value="1"/>
</dbReference>
<name>A0A8S0YLI6_ARCPL</name>
<sequence>MMDNSIKMKLSIIIGVVHMIFGVVLSLVNFCYFKRCYSILLQFIPEVVFYHFILLACNYDFLQMVSFILRNQLIKSTAHLVPLKY</sequence>
<comment type="function">
    <text evidence="8">Essential component of the vacuolar proton pump (V-ATPase), a multimeric enzyme that catalyzes the translocation of protons across the membranes. Required for assembly and activity of the V-ATPase.</text>
</comment>
<comment type="caution">
    <text evidence="9">The sequence shown here is derived from an EMBL/GenBank/DDBJ whole genome shotgun (WGS) entry which is preliminary data.</text>
</comment>
<keyword evidence="7 8" id="KW-0472">Membrane</keyword>
<dbReference type="InterPro" id="IPR002490">
    <property type="entry name" value="V-ATPase_116kDa_su"/>
</dbReference>
<evidence type="ECO:0000256" key="2">
    <source>
        <dbReference type="ARBA" id="ARBA00009904"/>
    </source>
</evidence>
<comment type="subcellular location">
    <subcellularLocation>
        <location evidence="1">Membrane</location>
        <topology evidence="1">Multi-pass membrane protein</topology>
    </subcellularLocation>
</comment>
<comment type="caution">
    <text evidence="8">Lacks conserved residue(s) required for the propagation of feature annotation.</text>
</comment>
<feature type="transmembrane region" description="Helical" evidence="8">
    <location>
        <begin position="47"/>
        <end position="69"/>
    </location>
</feature>
<evidence type="ECO:0000313" key="10">
    <source>
        <dbReference type="Proteomes" id="UP000494256"/>
    </source>
</evidence>
<keyword evidence="4 8" id="KW-0812">Transmembrane</keyword>
<evidence type="ECO:0000256" key="1">
    <source>
        <dbReference type="ARBA" id="ARBA00004141"/>
    </source>
</evidence>
<evidence type="ECO:0000256" key="4">
    <source>
        <dbReference type="ARBA" id="ARBA00022692"/>
    </source>
</evidence>
<proteinExistence type="inferred from homology"/>
<dbReference type="GO" id="GO:0051117">
    <property type="term" value="F:ATPase binding"/>
    <property type="evidence" value="ECO:0007669"/>
    <property type="project" value="TreeGrafter"/>
</dbReference>
<evidence type="ECO:0000256" key="3">
    <source>
        <dbReference type="ARBA" id="ARBA00022448"/>
    </source>
</evidence>
<keyword evidence="3 8" id="KW-0813">Transport</keyword>
<evidence type="ECO:0000256" key="6">
    <source>
        <dbReference type="ARBA" id="ARBA00023065"/>
    </source>
</evidence>
<evidence type="ECO:0000256" key="7">
    <source>
        <dbReference type="ARBA" id="ARBA00023136"/>
    </source>
</evidence>
<dbReference type="Pfam" id="PF01496">
    <property type="entry name" value="V_ATPase_I"/>
    <property type="match status" value="1"/>
</dbReference>
<dbReference type="PANTHER" id="PTHR11629:SF63">
    <property type="entry name" value="V-TYPE PROTON ATPASE SUBUNIT A"/>
    <property type="match status" value="1"/>
</dbReference>
<evidence type="ECO:0000256" key="8">
    <source>
        <dbReference type="RuleBase" id="RU361189"/>
    </source>
</evidence>
<dbReference type="GO" id="GO:0007035">
    <property type="term" value="P:vacuolar acidification"/>
    <property type="evidence" value="ECO:0007669"/>
    <property type="project" value="TreeGrafter"/>
</dbReference>
<keyword evidence="6 8" id="KW-0406">Ion transport</keyword>
<dbReference type="GO" id="GO:0016471">
    <property type="term" value="C:vacuolar proton-transporting V-type ATPase complex"/>
    <property type="evidence" value="ECO:0007669"/>
    <property type="project" value="TreeGrafter"/>
</dbReference>
<accession>A0A8S0YLI6</accession>
<comment type="similarity">
    <text evidence="2 8">Belongs to the V-ATPase 116 kDa subunit family.</text>
</comment>
<dbReference type="GO" id="GO:0033179">
    <property type="term" value="C:proton-transporting V-type ATPase, V0 domain"/>
    <property type="evidence" value="ECO:0007669"/>
    <property type="project" value="InterPro"/>
</dbReference>
<dbReference type="AlphaFoldDB" id="A0A8S0YLI6"/>
<dbReference type="Proteomes" id="UP000494256">
    <property type="component" value="Unassembled WGS sequence"/>
</dbReference>
<evidence type="ECO:0000256" key="5">
    <source>
        <dbReference type="ARBA" id="ARBA00022989"/>
    </source>
</evidence>